<feature type="region of interest" description="Disordered" evidence="1">
    <location>
        <begin position="69"/>
        <end position="116"/>
    </location>
</feature>
<sequence length="116" mass="12715">MGLSAGDQKKLSYLGIDSFSDLINKYQQLQVQVSGCTERSTASKLPRINSLKSIGSTVDLFKKCQNQHLQSRQMKEAQPEVKQSGPFTSSINTKVGKSGDGEASHIPLPMPDKFWG</sequence>
<keyword evidence="2" id="KW-1185">Reference proteome</keyword>
<proteinExistence type="predicted"/>
<protein>
    <submittedName>
        <fullName evidence="3">Uncharacterized protein</fullName>
    </submittedName>
</protein>
<accession>A0A914YFF6</accession>
<organism evidence="2 3">
    <name type="scientific">Panagrolaimus superbus</name>
    <dbReference type="NCBI Taxonomy" id="310955"/>
    <lineage>
        <taxon>Eukaryota</taxon>
        <taxon>Metazoa</taxon>
        <taxon>Ecdysozoa</taxon>
        <taxon>Nematoda</taxon>
        <taxon>Chromadorea</taxon>
        <taxon>Rhabditida</taxon>
        <taxon>Tylenchina</taxon>
        <taxon>Panagrolaimomorpha</taxon>
        <taxon>Panagrolaimoidea</taxon>
        <taxon>Panagrolaimidae</taxon>
        <taxon>Panagrolaimus</taxon>
    </lineage>
</organism>
<feature type="compositionally biased region" description="Polar residues" evidence="1">
    <location>
        <begin position="85"/>
        <end position="95"/>
    </location>
</feature>
<dbReference type="Proteomes" id="UP000887577">
    <property type="component" value="Unplaced"/>
</dbReference>
<evidence type="ECO:0000313" key="2">
    <source>
        <dbReference type="Proteomes" id="UP000887577"/>
    </source>
</evidence>
<dbReference type="AlphaFoldDB" id="A0A914YFF6"/>
<name>A0A914YFF6_9BILA</name>
<reference evidence="3" key="1">
    <citation type="submission" date="2022-11" db="UniProtKB">
        <authorList>
            <consortium name="WormBaseParasite"/>
        </authorList>
    </citation>
    <scope>IDENTIFICATION</scope>
</reference>
<evidence type="ECO:0000256" key="1">
    <source>
        <dbReference type="SAM" id="MobiDB-lite"/>
    </source>
</evidence>
<evidence type="ECO:0000313" key="3">
    <source>
        <dbReference type="WBParaSite" id="PSU_v2.g18049.t1"/>
    </source>
</evidence>
<dbReference type="WBParaSite" id="PSU_v2.g18049.t1">
    <property type="protein sequence ID" value="PSU_v2.g18049.t1"/>
    <property type="gene ID" value="PSU_v2.g18049"/>
</dbReference>